<feature type="region of interest" description="Disordered" evidence="2">
    <location>
        <begin position="1"/>
        <end position="66"/>
    </location>
</feature>
<feature type="compositionally biased region" description="Polar residues" evidence="2">
    <location>
        <begin position="211"/>
        <end position="222"/>
    </location>
</feature>
<feature type="compositionally biased region" description="Polar residues" evidence="2">
    <location>
        <begin position="120"/>
        <end position="136"/>
    </location>
</feature>
<feature type="compositionally biased region" description="Polar residues" evidence="2">
    <location>
        <begin position="31"/>
        <end position="40"/>
    </location>
</feature>
<feature type="coiled-coil region" evidence="1">
    <location>
        <begin position="404"/>
        <end position="431"/>
    </location>
</feature>
<sequence>MLIMDDDRINLENTPLVKQPKESPPKVNVTPKPQSVTLTPTIVRPTPLPVLPSHPSPHNSNTPLPASFLSIPDTISRVVPNIRPSPEKIVQKTAQSRREKNPNRPPKNRQRTPKNRQKSRSPLPTQTLLPVNTESGPGSLDFALHFLSSESSLKPNTNSSALTIQRPHMESKHKSLNPDLDAFNQERLNKILSGNRFLDVTLPNQPPDTPLQANTEYQTSSKDPTENKPIEKLKRDKPTPTPKEDIRRQKGVQKLRERITINPKTKKKQIVLPVQSDEFIPLVMNDSVNDSQKQVQLQSVPPSVSPPNGSFFSLLPTLVPPKQKTEKTFPFSTPPTSVFARTRNPQPSVFSSPPAPKGQDTQLQHVPFGSSFLVLPSSTTTTVTFTENIPNQQVSKPEHTSAYVHNLEQEISMLKSQLQGLVEDVQQLRNQSSRKPDAG</sequence>
<feature type="region of interest" description="Disordered" evidence="2">
    <location>
        <begin position="198"/>
        <end position="253"/>
    </location>
</feature>
<comment type="caution">
    <text evidence="3">The sequence shown here is derived from an EMBL/GenBank/DDBJ whole genome shotgun (WGS) entry which is preliminary data.</text>
</comment>
<feature type="compositionally biased region" description="Low complexity" evidence="2">
    <location>
        <begin position="56"/>
        <end position="65"/>
    </location>
</feature>
<feature type="region of interest" description="Disordered" evidence="2">
    <location>
        <begin position="78"/>
        <end position="136"/>
    </location>
</feature>
<name>A0ABQ9YEW6_9EUKA</name>
<evidence type="ECO:0000313" key="3">
    <source>
        <dbReference type="EMBL" id="KAK2962324.1"/>
    </source>
</evidence>
<feature type="compositionally biased region" description="Basic and acidic residues" evidence="2">
    <location>
        <begin position="223"/>
        <end position="253"/>
    </location>
</feature>
<proteinExistence type="predicted"/>
<protein>
    <submittedName>
        <fullName evidence="3">Uncharacterized protein</fullName>
    </submittedName>
</protein>
<feature type="compositionally biased region" description="Pro residues" evidence="2">
    <location>
        <begin position="46"/>
        <end position="55"/>
    </location>
</feature>
<dbReference type="Proteomes" id="UP001281761">
    <property type="component" value="Unassembled WGS sequence"/>
</dbReference>
<gene>
    <name evidence="3" type="ORF">BLNAU_2567</name>
</gene>
<evidence type="ECO:0000313" key="4">
    <source>
        <dbReference type="Proteomes" id="UP001281761"/>
    </source>
</evidence>
<feature type="compositionally biased region" description="Basic and acidic residues" evidence="2">
    <location>
        <begin position="1"/>
        <end position="10"/>
    </location>
</feature>
<dbReference type="EMBL" id="JARBJD010000011">
    <property type="protein sequence ID" value="KAK2962324.1"/>
    <property type="molecule type" value="Genomic_DNA"/>
</dbReference>
<evidence type="ECO:0000256" key="2">
    <source>
        <dbReference type="SAM" id="MobiDB-lite"/>
    </source>
</evidence>
<feature type="compositionally biased region" description="Polar residues" evidence="2">
    <location>
        <begin position="151"/>
        <end position="163"/>
    </location>
</feature>
<feature type="compositionally biased region" description="Basic and acidic residues" evidence="2">
    <location>
        <begin position="85"/>
        <end position="102"/>
    </location>
</feature>
<reference evidence="3 4" key="1">
    <citation type="journal article" date="2022" name="bioRxiv">
        <title>Genomics of Preaxostyla Flagellates Illuminates Evolutionary Transitions and the Path Towards Mitochondrial Loss.</title>
        <authorList>
            <person name="Novak L.V.F."/>
            <person name="Treitli S.C."/>
            <person name="Pyrih J."/>
            <person name="Halakuc P."/>
            <person name="Pipaliya S.V."/>
            <person name="Vacek V."/>
            <person name="Brzon O."/>
            <person name="Soukal P."/>
            <person name="Eme L."/>
            <person name="Dacks J.B."/>
            <person name="Karnkowska A."/>
            <person name="Elias M."/>
            <person name="Hampl V."/>
        </authorList>
    </citation>
    <scope>NUCLEOTIDE SEQUENCE [LARGE SCALE GENOMIC DNA]</scope>
    <source>
        <strain evidence="3">NAU3</strain>
        <tissue evidence="3">Gut</tissue>
    </source>
</reference>
<keyword evidence="1" id="KW-0175">Coiled coil</keyword>
<keyword evidence="4" id="KW-1185">Reference proteome</keyword>
<evidence type="ECO:0000256" key="1">
    <source>
        <dbReference type="SAM" id="Coils"/>
    </source>
</evidence>
<feature type="region of interest" description="Disordered" evidence="2">
    <location>
        <begin position="327"/>
        <end position="361"/>
    </location>
</feature>
<feature type="region of interest" description="Disordered" evidence="2">
    <location>
        <begin position="151"/>
        <end position="177"/>
    </location>
</feature>
<feature type="compositionally biased region" description="Basic residues" evidence="2">
    <location>
        <begin position="106"/>
        <end position="119"/>
    </location>
</feature>
<accession>A0ABQ9YEW6</accession>
<organism evidence="3 4">
    <name type="scientific">Blattamonas nauphoetae</name>
    <dbReference type="NCBI Taxonomy" id="2049346"/>
    <lineage>
        <taxon>Eukaryota</taxon>
        <taxon>Metamonada</taxon>
        <taxon>Preaxostyla</taxon>
        <taxon>Oxymonadida</taxon>
        <taxon>Blattamonas</taxon>
    </lineage>
</organism>